<evidence type="ECO:0000256" key="2">
    <source>
        <dbReference type="ARBA" id="ARBA00022448"/>
    </source>
</evidence>
<dbReference type="Pfam" id="PF13416">
    <property type="entry name" value="SBP_bac_8"/>
    <property type="match status" value="1"/>
</dbReference>
<keyword evidence="3 6" id="KW-0732">Signal</keyword>
<keyword evidence="4" id="KW-0574">Periplasm</keyword>
<feature type="signal peptide" evidence="6">
    <location>
        <begin position="1"/>
        <end position="21"/>
    </location>
</feature>
<evidence type="ECO:0000313" key="7">
    <source>
        <dbReference type="EMBL" id="BBO71089.1"/>
    </source>
</evidence>
<sequence>MRKLGLLVLVLVLFGGMAASAEELRVYTWSEYMDEEKMPADFEKKFGIKVRLDIYENNEEMVAKLQAGGASQYDIIVPSDYIMPVLINQKLIQPLNLAKIPNLKNLKPLFRETSYDPGNKYSVAYQWGTVGLMYRRDKVGDAAAQSWSVLFDAAKQPGAFWLIDSVREMMGIALVYQGHDFNSTVPKELKAAADLLVATKRTKNCMGFKPGVGGKNDVVAGTAVAAIVYNGDAIQSVTEEPDKLGFVIPKEGSEIWFDSMCIPSRAPNPDAAHKWINWILEPEVGAELSNYNQYATPNQAAEAFITPEDLKNPGIYPTPEIMKNLHFTKDLGKDNRIMDEAWTRAKSH</sequence>
<keyword evidence="8" id="KW-1185">Reference proteome</keyword>
<organism evidence="7 8">
    <name type="scientific">Desulfosarcina alkanivorans</name>
    <dbReference type="NCBI Taxonomy" id="571177"/>
    <lineage>
        <taxon>Bacteria</taxon>
        <taxon>Pseudomonadati</taxon>
        <taxon>Thermodesulfobacteriota</taxon>
        <taxon>Desulfobacteria</taxon>
        <taxon>Desulfobacterales</taxon>
        <taxon>Desulfosarcinaceae</taxon>
        <taxon>Desulfosarcina</taxon>
    </lineage>
</organism>
<evidence type="ECO:0000256" key="3">
    <source>
        <dbReference type="ARBA" id="ARBA00022729"/>
    </source>
</evidence>
<dbReference type="OrthoDB" id="6776301at2"/>
<dbReference type="SUPFAM" id="SSF53850">
    <property type="entry name" value="Periplasmic binding protein-like II"/>
    <property type="match status" value="1"/>
</dbReference>
<dbReference type="PANTHER" id="PTHR30222:SF17">
    <property type="entry name" value="SPERMIDINE_PUTRESCINE-BINDING PERIPLASMIC PROTEIN"/>
    <property type="match status" value="1"/>
</dbReference>
<name>A0A5K7YSY4_9BACT</name>
<evidence type="ECO:0000256" key="1">
    <source>
        <dbReference type="ARBA" id="ARBA00004418"/>
    </source>
</evidence>
<gene>
    <name evidence="7" type="primary">potF_2</name>
    <name evidence="7" type="ORF">DSCA_50190</name>
</gene>
<dbReference type="InterPro" id="IPR006059">
    <property type="entry name" value="SBP"/>
</dbReference>
<evidence type="ECO:0000256" key="6">
    <source>
        <dbReference type="SAM" id="SignalP"/>
    </source>
</evidence>
<feature type="chain" id="PRO_5024286090" evidence="6">
    <location>
        <begin position="22"/>
        <end position="348"/>
    </location>
</feature>
<dbReference type="AlphaFoldDB" id="A0A5K7YSY4"/>
<accession>A0A5K7YSY4</accession>
<dbReference type="PRINTS" id="PR00909">
    <property type="entry name" value="SPERMDNBNDNG"/>
</dbReference>
<evidence type="ECO:0000256" key="5">
    <source>
        <dbReference type="PIRSR" id="PIRSR019574-1"/>
    </source>
</evidence>
<comment type="subcellular location">
    <subcellularLocation>
        <location evidence="1">Periplasm</location>
    </subcellularLocation>
</comment>
<dbReference type="KEGG" id="dalk:DSCA_50190"/>
<dbReference type="PANTHER" id="PTHR30222">
    <property type="entry name" value="SPERMIDINE/PUTRESCINE-BINDING PERIPLASMIC PROTEIN"/>
    <property type="match status" value="1"/>
</dbReference>
<protein>
    <submittedName>
        <fullName evidence="7">Putrescine-binding periplasmic protein</fullName>
    </submittedName>
</protein>
<dbReference type="GO" id="GO:0015846">
    <property type="term" value="P:polyamine transport"/>
    <property type="evidence" value="ECO:0007669"/>
    <property type="project" value="InterPro"/>
</dbReference>
<dbReference type="GO" id="GO:0042597">
    <property type="term" value="C:periplasmic space"/>
    <property type="evidence" value="ECO:0007669"/>
    <property type="project" value="UniProtKB-SubCell"/>
</dbReference>
<dbReference type="CDD" id="cd13590">
    <property type="entry name" value="PBP2_PotD_PotF_like"/>
    <property type="match status" value="1"/>
</dbReference>
<keyword evidence="2" id="KW-0813">Transport</keyword>
<dbReference type="Gene3D" id="3.40.190.10">
    <property type="entry name" value="Periplasmic binding protein-like II"/>
    <property type="match status" value="2"/>
</dbReference>
<feature type="binding site" evidence="5">
    <location>
        <position position="31"/>
    </location>
    <ligand>
        <name>spermidine</name>
        <dbReference type="ChEBI" id="CHEBI:57834"/>
    </ligand>
</feature>
<dbReference type="EMBL" id="AP021874">
    <property type="protein sequence ID" value="BBO71089.1"/>
    <property type="molecule type" value="Genomic_DNA"/>
</dbReference>
<evidence type="ECO:0000256" key="4">
    <source>
        <dbReference type="ARBA" id="ARBA00022764"/>
    </source>
</evidence>
<dbReference type="RefSeq" id="WP_155318977.1">
    <property type="nucleotide sequence ID" value="NZ_AP021874.1"/>
</dbReference>
<dbReference type="GO" id="GO:0019808">
    <property type="term" value="F:polyamine binding"/>
    <property type="evidence" value="ECO:0007669"/>
    <property type="project" value="InterPro"/>
</dbReference>
<reference evidence="7 8" key="1">
    <citation type="submission" date="2019-11" db="EMBL/GenBank/DDBJ databases">
        <title>Comparative genomics of hydrocarbon-degrading Desulfosarcina strains.</title>
        <authorList>
            <person name="Watanabe M."/>
            <person name="Kojima H."/>
            <person name="Fukui M."/>
        </authorList>
    </citation>
    <scope>NUCLEOTIDE SEQUENCE [LARGE SCALE GENOMIC DNA]</scope>
    <source>
        <strain evidence="7 8">PL12</strain>
    </source>
</reference>
<evidence type="ECO:0000313" key="8">
    <source>
        <dbReference type="Proteomes" id="UP000427906"/>
    </source>
</evidence>
<feature type="binding site" evidence="5">
    <location>
        <position position="81"/>
    </location>
    <ligand>
        <name>spermidine</name>
        <dbReference type="ChEBI" id="CHEBI:57834"/>
    </ligand>
</feature>
<dbReference type="InterPro" id="IPR001188">
    <property type="entry name" value="Sperm_putr-bd"/>
</dbReference>
<proteinExistence type="predicted"/>
<dbReference type="PIRSF" id="PIRSF019574">
    <property type="entry name" value="Periplasmic_polyamine_BP"/>
    <property type="match status" value="1"/>
</dbReference>
<dbReference type="Proteomes" id="UP000427906">
    <property type="component" value="Chromosome"/>
</dbReference>